<evidence type="ECO:0000313" key="1">
    <source>
        <dbReference type="EMBL" id="CBL27569.1"/>
    </source>
</evidence>
<protein>
    <submittedName>
        <fullName evidence="1">Uncharacterized protein</fullName>
    </submittedName>
</protein>
<name>D4M0K9_9FIRM</name>
<gene>
    <name evidence="1" type="ORF">RTO_31860</name>
</gene>
<organism evidence="1 2">
    <name type="scientific">[Ruminococcus] torques L2-14</name>
    <dbReference type="NCBI Taxonomy" id="657313"/>
    <lineage>
        <taxon>Bacteria</taxon>
        <taxon>Bacillati</taxon>
        <taxon>Bacillota</taxon>
        <taxon>Clostridia</taxon>
        <taxon>Lachnospirales</taxon>
        <taxon>Lachnospiraceae</taxon>
        <taxon>Mediterraneibacter</taxon>
    </lineage>
</organism>
<accession>D4M0K9</accession>
<reference evidence="1 2" key="2">
    <citation type="submission" date="2010-03" db="EMBL/GenBank/DDBJ databases">
        <authorList>
            <person name="Pajon A."/>
        </authorList>
    </citation>
    <scope>NUCLEOTIDE SEQUENCE [LARGE SCALE GENOMIC DNA]</scope>
    <source>
        <strain evidence="1 2">L2-14</strain>
    </source>
</reference>
<dbReference type="KEGG" id="rto:RTO_31860"/>
<dbReference type="EMBL" id="FP929055">
    <property type="protein sequence ID" value="CBL27569.1"/>
    <property type="molecule type" value="Genomic_DNA"/>
</dbReference>
<dbReference type="Proteomes" id="UP000008956">
    <property type="component" value="Chromosome"/>
</dbReference>
<dbReference type="HOGENOM" id="CLU_221383_1_0_9"/>
<sequence>MDSIVSDFYQYVSGMMSEGSCEERDLCQA</sequence>
<proteinExistence type="predicted"/>
<reference evidence="1 2" key="1">
    <citation type="submission" date="2010-03" db="EMBL/GenBank/DDBJ databases">
        <title>The genome sequence of Ruminococcus torques L2-14.</title>
        <authorList>
            <consortium name="metaHIT consortium -- http://www.metahit.eu/"/>
            <person name="Pajon A."/>
            <person name="Turner K."/>
            <person name="Parkhill J."/>
            <person name="Duncan S."/>
            <person name="Flint H."/>
        </authorList>
    </citation>
    <scope>NUCLEOTIDE SEQUENCE [LARGE SCALE GENOMIC DNA]</scope>
    <source>
        <strain evidence="1 2">L2-14</strain>
    </source>
</reference>
<evidence type="ECO:0000313" key="2">
    <source>
        <dbReference type="Proteomes" id="UP000008956"/>
    </source>
</evidence>
<dbReference type="AlphaFoldDB" id="D4M0K9"/>